<keyword evidence="4" id="KW-1003">Cell membrane</keyword>
<feature type="transmembrane region" description="Helical" evidence="10">
    <location>
        <begin position="357"/>
        <end position="376"/>
    </location>
</feature>
<keyword evidence="7" id="KW-0406">Ion transport</keyword>
<keyword evidence="8 10" id="KW-0472">Membrane</keyword>
<keyword evidence="2" id="KW-0813">Transport</keyword>
<feature type="transmembrane region" description="Helical" evidence="10">
    <location>
        <begin position="50"/>
        <end position="73"/>
    </location>
</feature>
<dbReference type="InterPro" id="IPR002528">
    <property type="entry name" value="MATE_fam"/>
</dbReference>
<comment type="subcellular location">
    <subcellularLocation>
        <location evidence="1">Cell membrane</location>
        <topology evidence="1">Multi-pass membrane protein</topology>
    </subcellularLocation>
</comment>
<dbReference type="GO" id="GO:0005886">
    <property type="term" value="C:plasma membrane"/>
    <property type="evidence" value="ECO:0007669"/>
    <property type="project" value="UniProtKB-SubCell"/>
</dbReference>
<dbReference type="InterPro" id="IPR048279">
    <property type="entry name" value="MdtK-like"/>
</dbReference>
<evidence type="ECO:0000256" key="8">
    <source>
        <dbReference type="ARBA" id="ARBA00023136"/>
    </source>
</evidence>
<proteinExistence type="predicted"/>
<evidence type="ECO:0000313" key="12">
    <source>
        <dbReference type="Proteomes" id="UP000712007"/>
    </source>
</evidence>
<evidence type="ECO:0000256" key="5">
    <source>
        <dbReference type="ARBA" id="ARBA00022692"/>
    </source>
</evidence>
<accession>A0A940IEF1</accession>
<evidence type="ECO:0000256" key="10">
    <source>
        <dbReference type="SAM" id="Phobius"/>
    </source>
</evidence>
<dbReference type="GO" id="GO:0015297">
    <property type="term" value="F:antiporter activity"/>
    <property type="evidence" value="ECO:0007669"/>
    <property type="project" value="UniProtKB-KW"/>
</dbReference>
<protein>
    <recommendedName>
        <fullName evidence="9">Multidrug-efflux transporter</fullName>
    </recommendedName>
</protein>
<sequence length="446" mass="50442">MTSPLQAYSYRDIWKIAYPILISLLMEQLIGMTDTAFMGRIGEVELGACAIAGVYYMVIFMVGFGFCIGSQIIMARRNGERHYGEIGAIFYHGLYFLIAFALLAFIVSKTLSPLLLSKFVSSEHIYEAAMRYIDWRIFGFFFSFAATMFRSFYVATTQTKTLTLNSIIMVSSNVVFNWILVFGKLGLPAMGIAGAALGSVLAELVSLLFFITHTARRIDTRRYGLNTLPRIDRRIMKHILNISVWTMVQNFLSISTWFMFFIFVEHLGERSLAITNIIRSLSSFLFMIVSAYASTCGSLVSNLIGAGRADSVTYTIRQHVRLAYICVLPLAAFFSICPRLVISIYSDIPELIDASVPSLWVLCSAYLFMAPSNIYFQSISGTGNTRMAFTLELCALVLYVAYCFFIIMYLRLDVAWCWTSEIAYALLIFAFSYTYIRSGRWRGKTL</sequence>
<evidence type="ECO:0000256" key="2">
    <source>
        <dbReference type="ARBA" id="ARBA00022448"/>
    </source>
</evidence>
<evidence type="ECO:0000256" key="6">
    <source>
        <dbReference type="ARBA" id="ARBA00022989"/>
    </source>
</evidence>
<dbReference type="NCBIfam" id="TIGR00797">
    <property type="entry name" value="matE"/>
    <property type="match status" value="1"/>
</dbReference>
<feature type="transmembrane region" description="Helical" evidence="10">
    <location>
        <begin position="284"/>
        <end position="301"/>
    </location>
</feature>
<evidence type="ECO:0000256" key="1">
    <source>
        <dbReference type="ARBA" id="ARBA00004651"/>
    </source>
</evidence>
<evidence type="ECO:0000256" key="3">
    <source>
        <dbReference type="ARBA" id="ARBA00022449"/>
    </source>
</evidence>
<feature type="transmembrane region" description="Helical" evidence="10">
    <location>
        <begin position="189"/>
        <end position="212"/>
    </location>
</feature>
<reference evidence="11" key="2">
    <citation type="journal article" date="2021" name="PeerJ">
        <title>Extensive microbial diversity within the chicken gut microbiome revealed by metagenomics and culture.</title>
        <authorList>
            <person name="Gilroy R."/>
            <person name="Ravi A."/>
            <person name="Getino M."/>
            <person name="Pursley I."/>
            <person name="Horton D.L."/>
            <person name="Alikhan N.F."/>
            <person name="Baker D."/>
            <person name="Gharbi K."/>
            <person name="Hall N."/>
            <person name="Watson M."/>
            <person name="Adriaenssens E.M."/>
            <person name="Foster-Nyarko E."/>
            <person name="Jarju S."/>
            <person name="Secka A."/>
            <person name="Antonio M."/>
            <person name="Oren A."/>
            <person name="Chaudhuri R.R."/>
            <person name="La Ragione R."/>
            <person name="Hildebrand F."/>
            <person name="Pallen M.J."/>
        </authorList>
    </citation>
    <scope>NUCLEOTIDE SEQUENCE</scope>
    <source>
        <strain evidence="11">3924</strain>
    </source>
</reference>
<dbReference type="GO" id="GO:0006811">
    <property type="term" value="P:monoatomic ion transport"/>
    <property type="evidence" value="ECO:0007669"/>
    <property type="project" value="UniProtKB-KW"/>
</dbReference>
<dbReference type="AlphaFoldDB" id="A0A940IEF1"/>
<evidence type="ECO:0000313" key="11">
    <source>
        <dbReference type="EMBL" id="MBO8439574.1"/>
    </source>
</evidence>
<keyword evidence="6 10" id="KW-1133">Transmembrane helix</keyword>
<feature type="transmembrane region" description="Helical" evidence="10">
    <location>
        <begin position="162"/>
        <end position="183"/>
    </location>
</feature>
<comment type="caution">
    <text evidence="11">The sequence shown here is derived from an EMBL/GenBank/DDBJ whole genome shotgun (WGS) entry which is preliminary data.</text>
</comment>
<evidence type="ECO:0000256" key="9">
    <source>
        <dbReference type="ARBA" id="ARBA00031636"/>
    </source>
</evidence>
<reference evidence="11" key="1">
    <citation type="submission" date="2020-10" db="EMBL/GenBank/DDBJ databases">
        <authorList>
            <person name="Gilroy R."/>
        </authorList>
    </citation>
    <scope>NUCLEOTIDE SEQUENCE</scope>
    <source>
        <strain evidence="11">3924</strain>
    </source>
</reference>
<dbReference type="GO" id="GO:0042910">
    <property type="term" value="F:xenobiotic transmembrane transporter activity"/>
    <property type="evidence" value="ECO:0007669"/>
    <property type="project" value="InterPro"/>
</dbReference>
<dbReference type="CDD" id="cd13133">
    <property type="entry name" value="MATE_like_7"/>
    <property type="match status" value="1"/>
</dbReference>
<name>A0A940IEF1_9BACT</name>
<dbReference type="InterPro" id="IPR050222">
    <property type="entry name" value="MATE_MdtK"/>
</dbReference>
<evidence type="ECO:0000256" key="4">
    <source>
        <dbReference type="ARBA" id="ARBA00022475"/>
    </source>
</evidence>
<dbReference type="Pfam" id="PF01554">
    <property type="entry name" value="MatE"/>
    <property type="match status" value="2"/>
</dbReference>
<feature type="transmembrane region" description="Helical" evidence="10">
    <location>
        <begin position="12"/>
        <end position="30"/>
    </location>
</feature>
<feature type="transmembrane region" description="Helical" evidence="10">
    <location>
        <begin position="135"/>
        <end position="155"/>
    </location>
</feature>
<feature type="transmembrane region" description="Helical" evidence="10">
    <location>
        <begin position="388"/>
        <end position="410"/>
    </location>
</feature>
<organism evidence="11 12">
    <name type="scientific">Candidatus Aphodosoma intestinipullorum</name>
    <dbReference type="NCBI Taxonomy" id="2840674"/>
    <lineage>
        <taxon>Bacteria</taxon>
        <taxon>Pseudomonadati</taxon>
        <taxon>Bacteroidota</taxon>
        <taxon>Bacteroidia</taxon>
        <taxon>Bacteroidales</taxon>
        <taxon>Candidatus Aphodosoma</taxon>
    </lineage>
</organism>
<dbReference type="PIRSF" id="PIRSF006603">
    <property type="entry name" value="DinF"/>
    <property type="match status" value="1"/>
</dbReference>
<dbReference type="PANTHER" id="PTHR43298:SF2">
    <property type="entry name" value="FMN_FAD EXPORTER YEEO-RELATED"/>
    <property type="match status" value="1"/>
</dbReference>
<keyword evidence="3" id="KW-0050">Antiport</keyword>
<evidence type="ECO:0000256" key="7">
    <source>
        <dbReference type="ARBA" id="ARBA00023065"/>
    </source>
</evidence>
<feature type="transmembrane region" description="Helical" evidence="10">
    <location>
        <begin position="322"/>
        <end position="345"/>
    </location>
</feature>
<dbReference type="PANTHER" id="PTHR43298">
    <property type="entry name" value="MULTIDRUG RESISTANCE PROTEIN NORM-RELATED"/>
    <property type="match status" value="1"/>
</dbReference>
<keyword evidence="5 10" id="KW-0812">Transmembrane</keyword>
<dbReference type="EMBL" id="JADIMV010000050">
    <property type="protein sequence ID" value="MBO8439574.1"/>
    <property type="molecule type" value="Genomic_DNA"/>
</dbReference>
<feature type="transmembrane region" description="Helical" evidence="10">
    <location>
        <begin position="239"/>
        <end position="264"/>
    </location>
</feature>
<dbReference type="Proteomes" id="UP000712007">
    <property type="component" value="Unassembled WGS sequence"/>
</dbReference>
<feature type="transmembrane region" description="Helical" evidence="10">
    <location>
        <begin position="94"/>
        <end position="115"/>
    </location>
</feature>
<gene>
    <name evidence="11" type="ORF">IAC51_02880</name>
</gene>
<feature type="transmembrane region" description="Helical" evidence="10">
    <location>
        <begin position="416"/>
        <end position="436"/>
    </location>
</feature>